<dbReference type="Proteomes" id="UP001180487">
    <property type="component" value="Unassembled WGS sequence"/>
</dbReference>
<proteinExistence type="predicted"/>
<dbReference type="Pfam" id="PF10881">
    <property type="entry name" value="DUF2726"/>
    <property type="match status" value="1"/>
</dbReference>
<keyword evidence="2" id="KW-0255">Endonuclease</keyword>
<organism evidence="2 3">
    <name type="scientific">Rhodoferax ferrireducens</name>
    <dbReference type="NCBI Taxonomy" id="192843"/>
    <lineage>
        <taxon>Bacteria</taxon>
        <taxon>Pseudomonadati</taxon>
        <taxon>Pseudomonadota</taxon>
        <taxon>Betaproteobacteria</taxon>
        <taxon>Burkholderiales</taxon>
        <taxon>Comamonadaceae</taxon>
        <taxon>Rhodoferax</taxon>
    </lineage>
</organism>
<protein>
    <submittedName>
        <fullName evidence="2">Very-short-patch-repair endonuclease</fullName>
    </submittedName>
</protein>
<keyword evidence="3" id="KW-1185">Reference proteome</keyword>
<accession>A0ABU2C8L7</accession>
<dbReference type="RefSeq" id="WP_310373246.1">
    <property type="nucleotide sequence ID" value="NZ_JAVDXT010000002.1"/>
</dbReference>
<keyword evidence="2" id="KW-0378">Hydrolase</keyword>
<evidence type="ECO:0000259" key="1">
    <source>
        <dbReference type="Pfam" id="PF10881"/>
    </source>
</evidence>
<dbReference type="InterPro" id="IPR024402">
    <property type="entry name" value="DUF2726"/>
</dbReference>
<sequence>MKSLILLLVLVGIAFVVIATLKAKKPGRASQEIPTKKALMTEQETAMYNRLKQSLPQHHVFTQVSFAALITAKSRPIRNLFDRKIADFVVCDSALQVVAAIELDDSSHKNKAASDKKRDELLTGAGYRVVRYKTIPDIDKVKADFTPLQLKE</sequence>
<name>A0ABU2C8L7_9BURK</name>
<feature type="domain" description="DUF2726" evidence="1">
    <location>
        <begin position="37"/>
        <end position="143"/>
    </location>
</feature>
<gene>
    <name evidence="2" type="ORF">J2X19_002308</name>
</gene>
<evidence type="ECO:0000313" key="2">
    <source>
        <dbReference type="EMBL" id="MDR7377629.1"/>
    </source>
</evidence>
<evidence type="ECO:0000313" key="3">
    <source>
        <dbReference type="Proteomes" id="UP001180487"/>
    </source>
</evidence>
<keyword evidence="2" id="KW-0540">Nuclease</keyword>
<reference evidence="2 3" key="1">
    <citation type="submission" date="2023-07" db="EMBL/GenBank/DDBJ databases">
        <title>Sorghum-associated microbial communities from plants grown in Nebraska, USA.</title>
        <authorList>
            <person name="Schachtman D."/>
        </authorList>
    </citation>
    <scope>NUCLEOTIDE SEQUENCE [LARGE SCALE GENOMIC DNA]</scope>
    <source>
        <strain evidence="2 3">BE313</strain>
    </source>
</reference>
<dbReference type="GO" id="GO:0004519">
    <property type="term" value="F:endonuclease activity"/>
    <property type="evidence" value="ECO:0007669"/>
    <property type="project" value="UniProtKB-KW"/>
</dbReference>
<comment type="caution">
    <text evidence="2">The sequence shown here is derived from an EMBL/GenBank/DDBJ whole genome shotgun (WGS) entry which is preliminary data.</text>
</comment>
<dbReference type="EMBL" id="JAVDXT010000002">
    <property type="protein sequence ID" value="MDR7377629.1"/>
    <property type="molecule type" value="Genomic_DNA"/>
</dbReference>